<dbReference type="InterPro" id="IPR013766">
    <property type="entry name" value="Thioredoxin_domain"/>
</dbReference>
<sequence length="127" mass="14258">MKISKLAKKILGGFLLFVVVVNIISCAVSSFNTKEGLEGRKELLLLHMEKCPHCVTLMPEWEKFCTNNDTSITTRMVENDEDPSLSKKYGVNGFPAILLLDDKGNKIDTYEGDRNAQGLLDFCRQKS</sequence>
<name>A0A6C0C5X9_9ZZZZ</name>
<dbReference type="GO" id="GO:0034976">
    <property type="term" value="P:response to endoplasmic reticulum stress"/>
    <property type="evidence" value="ECO:0007669"/>
    <property type="project" value="TreeGrafter"/>
</dbReference>
<accession>A0A6C0C5X9</accession>
<dbReference type="PANTHER" id="PTHR45815">
    <property type="entry name" value="PROTEIN DISULFIDE-ISOMERASE A6"/>
    <property type="match status" value="1"/>
</dbReference>
<evidence type="ECO:0000259" key="1">
    <source>
        <dbReference type="Pfam" id="PF00085"/>
    </source>
</evidence>
<dbReference type="PANTHER" id="PTHR45815:SF3">
    <property type="entry name" value="PROTEIN DISULFIDE-ISOMERASE A6"/>
    <property type="match status" value="1"/>
</dbReference>
<dbReference type="CDD" id="cd02961">
    <property type="entry name" value="PDI_a_family"/>
    <property type="match status" value="1"/>
</dbReference>
<proteinExistence type="predicted"/>
<dbReference type="EMBL" id="MN739336">
    <property type="protein sequence ID" value="QHS99189.1"/>
    <property type="molecule type" value="Genomic_DNA"/>
</dbReference>
<feature type="domain" description="Thioredoxin" evidence="1">
    <location>
        <begin position="46"/>
        <end position="123"/>
    </location>
</feature>
<organism evidence="2">
    <name type="scientific">viral metagenome</name>
    <dbReference type="NCBI Taxonomy" id="1070528"/>
    <lineage>
        <taxon>unclassified sequences</taxon>
        <taxon>metagenomes</taxon>
        <taxon>organismal metagenomes</taxon>
    </lineage>
</organism>
<dbReference type="Pfam" id="PF00085">
    <property type="entry name" value="Thioredoxin"/>
    <property type="match status" value="1"/>
</dbReference>
<protein>
    <recommendedName>
        <fullName evidence="1">Thioredoxin domain-containing protein</fullName>
    </recommendedName>
</protein>
<dbReference type="InterPro" id="IPR036249">
    <property type="entry name" value="Thioredoxin-like_sf"/>
</dbReference>
<dbReference type="SUPFAM" id="SSF52833">
    <property type="entry name" value="Thioredoxin-like"/>
    <property type="match status" value="1"/>
</dbReference>
<dbReference type="AlphaFoldDB" id="A0A6C0C5X9"/>
<dbReference type="GO" id="GO:0015035">
    <property type="term" value="F:protein-disulfide reductase activity"/>
    <property type="evidence" value="ECO:0007669"/>
    <property type="project" value="TreeGrafter"/>
</dbReference>
<dbReference type="Gene3D" id="3.40.30.10">
    <property type="entry name" value="Glutaredoxin"/>
    <property type="match status" value="1"/>
</dbReference>
<evidence type="ECO:0000313" key="2">
    <source>
        <dbReference type="EMBL" id="QHS99189.1"/>
    </source>
</evidence>
<reference evidence="2" key="1">
    <citation type="journal article" date="2020" name="Nature">
        <title>Giant virus diversity and host interactions through global metagenomics.</title>
        <authorList>
            <person name="Schulz F."/>
            <person name="Roux S."/>
            <person name="Paez-Espino D."/>
            <person name="Jungbluth S."/>
            <person name="Walsh D.A."/>
            <person name="Denef V.J."/>
            <person name="McMahon K.D."/>
            <person name="Konstantinidis K.T."/>
            <person name="Eloe-Fadrosh E.A."/>
            <person name="Kyrpides N.C."/>
            <person name="Woyke T."/>
        </authorList>
    </citation>
    <scope>NUCLEOTIDE SEQUENCE</scope>
    <source>
        <strain evidence="2">GVMAG-M-3300020185-33</strain>
    </source>
</reference>
<dbReference type="GO" id="GO:0005788">
    <property type="term" value="C:endoplasmic reticulum lumen"/>
    <property type="evidence" value="ECO:0007669"/>
    <property type="project" value="TreeGrafter"/>
</dbReference>